<evidence type="ECO:0000313" key="2">
    <source>
        <dbReference type="Proteomes" id="UP000799770"/>
    </source>
</evidence>
<protein>
    <submittedName>
        <fullName evidence="1">Uncharacterized protein</fullName>
    </submittedName>
</protein>
<reference evidence="1" key="1">
    <citation type="journal article" date="2020" name="Stud. Mycol.">
        <title>101 Dothideomycetes genomes: a test case for predicting lifestyles and emergence of pathogens.</title>
        <authorList>
            <person name="Haridas S."/>
            <person name="Albert R."/>
            <person name="Binder M."/>
            <person name="Bloem J."/>
            <person name="Labutti K."/>
            <person name="Salamov A."/>
            <person name="Andreopoulos B."/>
            <person name="Baker S."/>
            <person name="Barry K."/>
            <person name="Bills G."/>
            <person name="Bluhm B."/>
            <person name="Cannon C."/>
            <person name="Castanera R."/>
            <person name="Culley D."/>
            <person name="Daum C."/>
            <person name="Ezra D."/>
            <person name="Gonzalez J."/>
            <person name="Henrissat B."/>
            <person name="Kuo A."/>
            <person name="Liang C."/>
            <person name="Lipzen A."/>
            <person name="Lutzoni F."/>
            <person name="Magnuson J."/>
            <person name="Mondo S."/>
            <person name="Nolan M."/>
            <person name="Ohm R."/>
            <person name="Pangilinan J."/>
            <person name="Park H.-J."/>
            <person name="Ramirez L."/>
            <person name="Alfaro M."/>
            <person name="Sun H."/>
            <person name="Tritt A."/>
            <person name="Yoshinaga Y."/>
            <person name="Zwiers L.-H."/>
            <person name="Turgeon B."/>
            <person name="Goodwin S."/>
            <person name="Spatafora J."/>
            <person name="Crous P."/>
            <person name="Grigoriev I."/>
        </authorList>
    </citation>
    <scope>NUCLEOTIDE SEQUENCE</scope>
    <source>
        <strain evidence="1">CBS 627.86</strain>
    </source>
</reference>
<name>A0A6A5ZK62_9PLEO</name>
<evidence type="ECO:0000313" key="1">
    <source>
        <dbReference type="EMBL" id="KAF2118641.1"/>
    </source>
</evidence>
<dbReference type="AlphaFoldDB" id="A0A6A5ZK62"/>
<dbReference type="EMBL" id="ML977316">
    <property type="protein sequence ID" value="KAF2118641.1"/>
    <property type="molecule type" value="Genomic_DNA"/>
</dbReference>
<gene>
    <name evidence="1" type="ORF">BDV96DRAFT_360522</name>
</gene>
<accession>A0A6A5ZK62</accession>
<keyword evidence="2" id="KW-1185">Reference proteome</keyword>
<dbReference type="Proteomes" id="UP000799770">
    <property type="component" value="Unassembled WGS sequence"/>
</dbReference>
<sequence length="215" mass="23034">MNRRCLIQGERCKGLDLCREVGSDGPSIDACWSRRTGRKAASSGSSGHRPSIATVSPLCPLRISVHWRRQRVVLQRPSAIATQLLKSASATPMALKQLEPIRAPVHRCPPHDIQTSPQPHGLDARTRSLQIPPALHFRPPDAHVPFGGNPSAGPGSCRVGCDIDVAVCATEQTRSASSSSYTCILLGININALNVFKRLAAALCSQPSLLSVLRA</sequence>
<proteinExistence type="predicted"/>
<organism evidence="1 2">
    <name type="scientific">Lophiotrema nucula</name>
    <dbReference type="NCBI Taxonomy" id="690887"/>
    <lineage>
        <taxon>Eukaryota</taxon>
        <taxon>Fungi</taxon>
        <taxon>Dikarya</taxon>
        <taxon>Ascomycota</taxon>
        <taxon>Pezizomycotina</taxon>
        <taxon>Dothideomycetes</taxon>
        <taxon>Pleosporomycetidae</taxon>
        <taxon>Pleosporales</taxon>
        <taxon>Lophiotremataceae</taxon>
        <taxon>Lophiotrema</taxon>
    </lineage>
</organism>